<keyword evidence="3" id="KW-0408">Iron</keyword>
<protein>
    <submittedName>
        <fullName evidence="4">Cytochrome P450</fullName>
    </submittedName>
</protein>
<dbReference type="InterPro" id="IPR001128">
    <property type="entry name" value="Cyt_P450"/>
</dbReference>
<dbReference type="Proteomes" id="UP001500886">
    <property type="component" value="Unassembled WGS sequence"/>
</dbReference>
<dbReference type="InterPro" id="IPR017972">
    <property type="entry name" value="Cyt_P450_CS"/>
</dbReference>
<dbReference type="InterPro" id="IPR050121">
    <property type="entry name" value="Cytochrome_P450_monoxygenase"/>
</dbReference>
<dbReference type="PANTHER" id="PTHR24305:SF166">
    <property type="entry name" value="CYTOCHROME P450 12A4, MITOCHONDRIAL-RELATED"/>
    <property type="match status" value="1"/>
</dbReference>
<dbReference type="PROSITE" id="PS00086">
    <property type="entry name" value="CYTOCHROME_P450"/>
    <property type="match status" value="1"/>
</dbReference>
<keyword evidence="3" id="KW-0503">Monooxygenase</keyword>
<dbReference type="PRINTS" id="PR00463">
    <property type="entry name" value="EP450I"/>
</dbReference>
<organism evidence="4 5">
    <name type="scientific">Streptomyces luteosporeus</name>
    <dbReference type="NCBI Taxonomy" id="173856"/>
    <lineage>
        <taxon>Bacteria</taxon>
        <taxon>Bacillati</taxon>
        <taxon>Actinomycetota</taxon>
        <taxon>Actinomycetes</taxon>
        <taxon>Kitasatosporales</taxon>
        <taxon>Streptomycetaceae</taxon>
        <taxon>Streptomyces</taxon>
    </lineage>
</organism>
<keyword evidence="3" id="KW-0479">Metal-binding</keyword>
<gene>
    <name evidence="4" type="ORF">GCM10010315_10320</name>
</gene>
<dbReference type="EMBL" id="BAAASL010000003">
    <property type="protein sequence ID" value="GAA2710428.1"/>
    <property type="molecule type" value="Genomic_DNA"/>
</dbReference>
<dbReference type="RefSeq" id="WP_344433492.1">
    <property type="nucleotide sequence ID" value="NZ_BAAASL010000003.1"/>
</dbReference>
<proteinExistence type="inferred from homology"/>
<evidence type="ECO:0000256" key="3">
    <source>
        <dbReference type="RuleBase" id="RU000461"/>
    </source>
</evidence>
<comment type="similarity">
    <text evidence="2 3">Belongs to the cytochrome P450 family.</text>
</comment>
<dbReference type="PANTHER" id="PTHR24305">
    <property type="entry name" value="CYTOCHROME P450"/>
    <property type="match status" value="1"/>
</dbReference>
<comment type="caution">
    <text evidence="4">The sequence shown here is derived from an EMBL/GenBank/DDBJ whole genome shotgun (WGS) entry which is preliminary data.</text>
</comment>
<evidence type="ECO:0000256" key="2">
    <source>
        <dbReference type="ARBA" id="ARBA00010617"/>
    </source>
</evidence>
<name>A0ABP6G0P4_9ACTN</name>
<accession>A0ABP6G0P4</accession>
<dbReference type="PRINTS" id="PR00385">
    <property type="entry name" value="P450"/>
</dbReference>
<evidence type="ECO:0000256" key="1">
    <source>
        <dbReference type="ARBA" id="ARBA00001971"/>
    </source>
</evidence>
<keyword evidence="3" id="KW-0560">Oxidoreductase</keyword>
<keyword evidence="5" id="KW-1185">Reference proteome</keyword>
<reference evidence="5" key="1">
    <citation type="journal article" date="2019" name="Int. J. Syst. Evol. Microbiol.">
        <title>The Global Catalogue of Microorganisms (GCM) 10K type strain sequencing project: providing services to taxonomists for standard genome sequencing and annotation.</title>
        <authorList>
            <consortium name="The Broad Institute Genomics Platform"/>
            <consortium name="The Broad Institute Genome Sequencing Center for Infectious Disease"/>
            <person name="Wu L."/>
            <person name="Ma J."/>
        </authorList>
    </citation>
    <scope>NUCLEOTIDE SEQUENCE [LARGE SCALE GENOMIC DNA]</scope>
    <source>
        <strain evidence="5">JCM 4542</strain>
    </source>
</reference>
<dbReference type="InterPro" id="IPR036396">
    <property type="entry name" value="Cyt_P450_sf"/>
</dbReference>
<keyword evidence="3" id="KW-0349">Heme</keyword>
<evidence type="ECO:0000313" key="5">
    <source>
        <dbReference type="Proteomes" id="UP001500886"/>
    </source>
</evidence>
<comment type="cofactor">
    <cofactor evidence="1">
        <name>heme</name>
        <dbReference type="ChEBI" id="CHEBI:30413"/>
    </cofactor>
</comment>
<evidence type="ECO:0000313" key="4">
    <source>
        <dbReference type="EMBL" id="GAA2710428.1"/>
    </source>
</evidence>
<dbReference type="SUPFAM" id="SSF48264">
    <property type="entry name" value="Cytochrome P450"/>
    <property type="match status" value="1"/>
</dbReference>
<dbReference type="Gene3D" id="1.10.630.10">
    <property type="entry name" value="Cytochrome P450"/>
    <property type="match status" value="1"/>
</dbReference>
<dbReference type="Pfam" id="PF00067">
    <property type="entry name" value="p450"/>
    <property type="match status" value="1"/>
</dbReference>
<sequence>MDVPTARGALPLIGHGADLWFRPTEFIAGMNELGPLVRFRPGLHPSYLVTDPGLLHHLLVTGARDFVKGRLTDTAGPQLGVSLVMDMHVEGLTPSAAHRRHRRAIQPAFHPERLAARTALVARVTRHRLAHWRPGLRLRLEKELLALSNEVNALVFCGEPAAAVAGPLAGVQRNLVPGLYWRSVAPRWTDSLPVPGTGGFLRARARLRAALRAALHERRTDPRRDDGDVLTALARARYADDGSGLDDEQIVHELVFYLIAAAHGIGDILPWVFHELAAHPDVERRLHDELDTVLAGDDVNAEHLPQLVYTRRVLCEALRLYPPVWLLARRALEAVELGGVPLPAGTELVFSAYGMHRHPRHHTDPLRFDPDRWLPERAALLPRCAYVPFGTGPRKCIGDRLSMHQMLTVVATVATHWRLRAVPGSRPHPSARIFLSPRSIEMICAPRVSRR</sequence>
<dbReference type="InterPro" id="IPR002401">
    <property type="entry name" value="Cyt_P450_E_grp-I"/>
</dbReference>